<protein>
    <submittedName>
        <fullName evidence="2">Peptidase A2 domain-containing protein</fullName>
    </submittedName>
</protein>
<evidence type="ECO:0000313" key="2">
    <source>
        <dbReference type="WBParaSite" id="Hba_00902"/>
    </source>
</evidence>
<name>A0A1I7W8D9_HETBA</name>
<organism evidence="1 2">
    <name type="scientific">Heterorhabditis bacteriophora</name>
    <name type="common">Entomopathogenic nematode worm</name>
    <dbReference type="NCBI Taxonomy" id="37862"/>
    <lineage>
        <taxon>Eukaryota</taxon>
        <taxon>Metazoa</taxon>
        <taxon>Ecdysozoa</taxon>
        <taxon>Nematoda</taxon>
        <taxon>Chromadorea</taxon>
        <taxon>Rhabditida</taxon>
        <taxon>Rhabditina</taxon>
        <taxon>Rhabditomorpha</taxon>
        <taxon>Strongyloidea</taxon>
        <taxon>Heterorhabditidae</taxon>
        <taxon>Heterorhabditis</taxon>
    </lineage>
</organism>
<evidence type="ECO:0000313" key="1">
    <source>
        <dbReference type="Proteomes" id="UP000095283"/>
    </source>
</evidence>
<accession>A0A1I7W8D9</accession>
<dbReference type="Proteomes" id="UP000095283">
    <property type="component" value="Unplaced"/>
</dbReference>
<keyword evidence="1" id="KW-1185">Reference proteome</keyword>
<dbReference type="AlphaFoldDB" id="A0A1I7W8D9"/>
<reference evidence="2" key="1">
    <citation type="submission" date="2016-11" db="UniProtKB">
        <authorList>
            <consortium name="WormBaseParasite"/>
        </authorList>
    </citation>
    <scope>IDENTIFICATION</scope>
</reference>
<sequence>MQIRAIVLYEFKLGRKAVGELLAILAKHLARELSMNVQLDIGFKELAGPRRSPKTLPQTEGAPKESYGHCLVVSKWSHQLQLLRSWQNHHSEENCNVYAQHWPVGRPILLHIDARPYVSQMVPFHLTHQTSLSSTITLSSISTTSCKRRYSTTKELLKTYVDYPNRRKNGVQSREAEDQLMNMLGMCSAYLAYVYVHRLYISVLYMFPIAPIRMLPVDLIINIIIYLSQQKEYHSTRSKAVYSKIKLDDHQGSFHPRTSHQRNVNTAMEAINRETALPISITIEKIVTLMTMEVNIANPITRKVATSLAFFDTGSQVLLITDKLAKAFDLSGSPVGTMNIAGFNGNISCVPFRDCSIGILNTDGDIGKIKRDILTPTEIIRKLRAPSLIIGNDLFGRSSLVGSTDSLKDTN</sequence>
<proteinExistence type="predicted"/>
<dbReference type="WBParaSite" id="Hba_00902">
    <property type="protein sequence ID" value="Hba_00902"/>
    <property type="gene ID" value="Hba_00902"/>
</dbReference>